<dbReference type="InterPro" id="IPR051347">
    <property type="entry name" value="Circadian_clock_KaiC-rel"/>
</dbReference>
<dbReference type="PANTHER" id="PTHR42926:SF1">
    <property type="entry name" value="CIRCADIAN CLOCK OSCILLATOR PROTEIN KAIC 1"/>
    <property type="match status" value="1"/>
</dbReference>
<sequence length="961" mass="108314">MTIELDTQTKFRIKLGHVVDMSRIINAAALTTEAEHGEGAERGGMPIARLWEIAHEMKEEGYLMKEKGYLAEEKDSLSLDPELFHETLRLLVESGYYGAYIGAARGPIKKRRPYPLGNHDARQALNGALDRSHPWHIVSRGGRGMSTSCFPVQCPKEAVMAAFKGIRTENLIEAAVHEHVQTTFGLSQSETIFRAFRNLARTYNDLREVQRKKNTSSTFSRSSVLKLLAGLRGSLQKDNSLDPDSAQQLARAFIEIALCVGIVWRDRERYGHLTLATPCDYQWLLSTLFGLQTSMGGLNRVFFGGILLPGSSRIRDDRGREQGPISSLTAMVQGESGSGKTTFACHLGFDVVRQGGVCLYLALEQWPSDLQRAFYGFGWLPDDDTFDYLGPSSIASQTEEGRSDGFEEDSDSAYEARYFRKFREQVERNHSEGKGILGLMPIRPRSWPQLRQWVDSFLEIDALRDYPTAILMLDPFNAFIALADPPEESEGKFFGNAPSSTGLTHRIRGAVSEIFEMAKASSINILMVCEGEYMRDKEISHITNSSDLVFTLHRIGSGPQEHDVTEAGFHAWSRQLSIRKSRFQKTLSGHHRFEITENGVSIDLAPQAFVEWLEGNIPLRRLDLPLSSGFPDLDYILRGESKREGELFRDSFTVYMGPTGCAKSELATLFLLAPVANTPFLKRTKRKEPGSQHSLLVTFKDDWASVESTLRGPIGDYLGIKDLRKARETLTLLQLPVGFVSAAEILAKLQGIFDQYTYQGESFGRVVFDNLAYMELMSPLLKSDPYFIRSLITLLRQKRVSVLFVTSSMDAVANSTLQARIRDSADNVVVFDRPKSREGEIAVGTTHMAVLKSVHMEHYQGRYRLSFGGERLPREQAEMIESELSKVLEAEDWCSDSEIERIIRIVQSWSIGVRGSISFQPLIRDLLMEICGKENKLKEEIVIRRIMEIHRMQEFLHLKKA</sequence>
<dbReference type="SUPFAM" id="SSF52540">
    <property type="entry name" value="P-loop containing nucleoside triphosphate hydrolases"/>
    <property type="match status" value="2"/>
</dbReference>
<name>A0A450TXA9_9GAMM</name>
<dbReference type="InterPro" id="IPR027417">
    <property type="entry name" value="P-loop_NTPase"/>
</dbReference>
<evidence type="ECO:0000313" key="1">
    <source>
        <dbReference type="EMBL" id="VFJ73951.1"/>
    </source>
</evidence>
<proteinExistence type="predicted"/>
<organism evidence="1">
    <name type="scientific">Candidatus Kentrum sp. FW</name>
    <dbReference type="NCBI Taxonomy" id="2126338"/>
    <lineage>
        <taxon>Bacteria</taxon>
        <taxon>Pseudomonadati</taxon>
        <taxon>Pseudomonadota</taxon>
        <taxon>Gammaproteobacteria</taxon>
        <taxon>Candidatus Kentrum</taxon>
    </lineage>
</organism>
<gene>
    <name evidence="1" type="ORF">BECKFW1821C_GA0114237_10565</name>
</gene>
<accession>A0A450TXA9</accession>
<dbReference type="Gene3D" id="3.40.50.300">
    <property type="entry name" value="P-loop containing nucleotide triphosphate hydrolases"/>
    <property type="match status" value="2"/>
</dbReference>
<dbReference type="PANTHER" id="PTHR42926">
    <property type="match status" value="1"/>
</dbReference>
<dbReference type="EMBL" id="CAADFE010000056">
    <property type="protein sequence ID" value="VFJ73951.1"/>
    <property type="molecule type" value="Genomic_DNA"/>
</dbReference>
<protein>
    <submittedName>
        <fullName evidence="1">RecA-superfamily ATPase, KaiC/GvpD/RAD55 family</fullName>
    </submittedName>
</protein>
<reference evidence="1" key="1">
    <citation type="submission" date="2019-02" db="EMBL/GenBank/DDBJ databases">
        <authorList>
            <person name="Gruber-Vodicka R. H."/>
            <person name="Seah K. B. B."/>
        </authorList>
    </citation>
    <scope>NUCLEOTIDE SEQUENCE</scope>
    <source>
        <strain evidence="1">BECK_BZ131</strain>
    </source>
</reference>
<dbReference type="AlphaFoldDB" id="A0A450TXA9"/>